<accession>T1BXR5</accession>
<protein>
    <submittedName>
        <fullName evidence="2">ISH8-type transposase</fullName>
    </submittedName>
</protein>
<reference evidence="2" key="2">
    <citation type="journal article" date="2014" name="ISME J.">
        <title>Microbial stratification in low pH oxic and suboxic macroscopic growths along an acid mine drainage.</title>
        <authorList>
            <person name="Mendez-Garcia C."/>
            <person name="Mesa V."/>
            <person name="Sprenger R.R."/>
            <person name="Richter M."/>
            <person name="Diez M.S."/>
            <person name="Solano J."/>
            <person name="Bargiela R."/>
            <person name="Golyshina O.V."/>
            <person name="Manteca A."/>
            <person name="Ramos J.L."/>
            <person name="Gallego J.R."/>
            <person name="Llorente I."/>
            <person name="Martins Dos Santos V.A."/>
            <person name="Jensen O.N."/>
            <person name="Pelaez A.I."/>
            <person name="Sanchez J."/>
            <person name="Ferrer M."/>
        </authorList>
    </citation>
    <scope>NUCLEOTIDE SEQUENCE</scope>
</reference>
<organism evidence="2">
    <name type="scientific">mine drainage metagenome</name>
    <dbReference type="NCBI Taxonomy" id="410659"/>
    <lineage>
        <taxon>unclassified sequences</taxon>
        <taxon>metagenomes</taxon>
        <taxon>ecological metagenomes</taxon>
    </lineage>
</organism>
<sequence>MRYESRRPHHSPNRIHGNLVNRILLAALGYYSHRHFAKIAGHGGFFVSRLKENADPLFVRSNTVHRGRAIDLEGEYLSEVLPHFDRDILDAPRRASLDLVLPIVGSPEKPQSWAPRSEKGQFSLNPD</sequence>
<proteinExistence type="predicted"/>
<comment type="caution">
    <text evidence="2">The sequence shown here is derived from an EMBL/GenBank/DDBJ whole genome shotgun (WGS) entry which is preliminary data.</text>
</comment>
<evidence type="ECO:0000313" key="2">
    <source>
        <dbReference type="EMBL" id="EQD74662.1"/>
    </source>
</evidence>
<dbReference type="AlphaFoldDB" id="T1BXR5"/>
<dbReference type="EMBL" id="AUZY01001516">
    <property type="protein sequence ID" value="EQD74662.1"/>
    <property type="molecule type" value="Genomic_DNA"/>
</dbReference>
<reference evidence="2" key="1">
    <citation type="submission" date="2013-08" db="EMBL/GenBank/DDBJ databases">
        <authorList>
            <person name="Mendez C."/>
            <person name="Richter M."/>
            <person name="Ferrer M."/>
            <person name="Sanchez J."/>
        </authorList>
    </citation>
    <scope>NUCLEOTIDE SEQUENCE</scope>
</reference>
<evidence type="ECO:0000256" key="1">
    <source>
        <dbReference type="SAM" id="MobiDB-lite"/>
    </source>
</evidence>
<feature type="region of interest" description="Disordered" evidence="1">
    <location>
        <begin position="106"/>
        <end position="127"/>
    </location>
</feature>
<name>T1BXR5_9ZZZZ</name>
<gene>
    <name evidence="2" type="ORF">B1B_02539</name>
</gene>